<dbReference type="EMBL" id="VSSQ01129618">
    <property type="protein sequence ID" value="MPN57719.1"/>
    <property type="molecule type" value="Genomic_DNA"/>
</dbReference>
<sequence>MVPQGVVEYPTVSPLLCPDDRHLYDSVGGMVPIDGGESSSGKDLHGGVDMQVVLLAADSKILHIPRQFT</sequence>
<name>A0A645J4U8_9ZZZZ</name>
<protein>
    <submittedName>
        <fullName evidence="1">Uncharacterized protein</fullName>
    </submittedName>
</protein>
<accession>A0A645J4U8</accession>
<organism evidence="1">
    <name type="scientific">bioreactor metagenome</name>
    <dbReference type="NCBI Taxonomy" id="1076179"/>
    <lineage>
        <taxon>unclassified sequences</taxon>
        <taxon>metagenomes</taxon>
        <taxon>ecological metagenomes</taxon>
    </lineage>
</organism>
<gene>
    <name evidence="1" type="ORF">SDC9_205413</name>
</gene>
<comment type="caution">
    <text evidence="1">The sequence shown here is derived from an EMBL/GenBank/DDBJ whole genome shotgun (WGS) entry which is preliminary data.</text>
</comment>
<dbReference type="AlphaFoldDB" id="A0A645J4U8"/>
<proteinExistence type="predicted"/>
<evidence type="ECO:0000313" key="1">
    <source>
        <dbReference type="EMBL" id="MPN57719.1"/>
    </source>
</evidence>
<reference evidence="1" key="1">
    <citation type="submission" date="2019-08" db="EMBL/GenBank/DDBJ databases">
        <authorList>
            <person name="Kucharzyk K."/>
            <person name="Murdoch R.W."/>
            <person name="Higgins S."/>
            <person name="Loffler F."/>
        </authorList>
    </citation>
    <scope>NUCLEOTIDE SEQUENCE</scope>
</reference>